<reference evidence="2 3" key="1">
    <citation type="submission" date="2020-04" db="EMBL/GenBank/DDBJ databases">
        <authorList>
            <person name="Wallbank WR R."/>
            <person name="Pardo Diaz C."/>
            <person name="Kozak K."/>
            <person name="Martin S."/>
            <person name="Jiggins C."/>
            <person name="Moest M."/>
            <person name="Warren A I."/>
            <person name="Byers J.R.P. K."/>
            <person name="Montejo-Kovacevich G."/>
            <person name="Yen C E."/>
        </authorList>
    </citation>
    <scope>NUCLEOTIDE SEQUENCE [LARGE SCALE GENOMIC DNA]</scope>
</reference>
<feature type="compositionally biased region" description="Basic and acidic residues" evidence="1">
    <location>
        <begin position="35"/>
        <end position="47"/>
    </location>
</feature>
<feature type="compositionally biased region" description="Polar residues" evidence="1">
    <location>
        <begin position="22"/>
        <end position="31"/>
    </location>
</feature>
<name>A0A8S0ZT45_ARCPL</name>
<keyword evidence="3" id="KW-1185">Reference proteome</keyword>
<organism evidence="2 3">
    <name type="scientific">Arctia plantaginis</name>
    <name type="common">Wood tiger moth</name>
    <name type="synonym">Phalaena plantaginis</name>
    <dbReference type="NCBI Taxonomy" id="874455"/>
    <lineage>
        <taxon>Eukaryota</taxon>
        <taxon>Metazoa</taxon>
        <taxon>Ecdysozoa</taxon>
        <taxon>Arthropoda</taxon>
        <taxon>Hexapoda</taxon>
        <taxon>Insecta</taxon>
        <taxon>Pterygota</taxon>
        <taxon>Neoptera</taxon>
        <taxon>Endopterygota</taxon>
        <taxon>Lepidoptera</taxon>
        <taxon>Glossata</taxon>
        <taxon>Ditrysia</taxon>
        <taxon>Noctuoidea</taxon>
        <taxon>Erebidae</taxon>
        <taxon>Arctiinae</taxon>
        <taxon>Arctia</taxon>
    </lineage>
</organism>
<dbReference type="Proteomes" id="UP000494106">
    <property type="component" value="Unassembled WGS sequence"/>
</dbReference>
<evidence type="ECO:0000313" key="3">
    <source>
        <dbReference type="Proteomes" id="UP000494106"/>
    </source>
</evidence>
<comment type="caution">
    <text evidence="2">The sequence shown here is derived from an EMBL/GenBank/DDBJ whole genome shotgun (WGS) entry which is preliminary data.</text>
</comment>
<dbReference type="EMBL" id="CADEBC010000483">
    <property type="protein sequence ID" value="CAB3234791.1"/>
    <property type="molecule type" value="Genomic_DNA"/>
</dbReference>
<proteinExistence type="predicted"/>
<feature type="region of interest" description="Disordered" evidence="1">
    <location>
        <begin position="1"/>
        <end position="52"/>
    </location>
</feature>
<protein>
    <submittedName>
        <fullName evidence="2">Uncharacterized protein</fullName>
    </submittedName>
</protein>
<gene>
    <name evidence="2" type="ORF">APLA_LOCUS5806</name>
</gene>
<feature type="compositionally biased region" description="Polar residues" evidence="1">
    <location>
        <begin position="1"/>
        <end position="10"/>
    </location>
</feature>
<evidence type="ECO:0000256" key="1">
    <source>
        <dbReference type="SAM" id="MobiDB-lite"/>
    </source>
</evidence>
<evidence type="ECO:0000313" key="2">
    <source>
        <dbReference type="EMBL" id="CAB3234791.1"/>
    </source>
</evidence>
<accession>A0A8S0ZT45</accession>
<dbReference type="OrthoDB" id="449487at2759"/>
<dbReference type="AlphaFoldDB" id="A0A8S0ZT45"/>
<sequence>MSAVMSTLSMISGGRRAHRKLTSSNRKSGQFSDVGEDRSRSQHDLNKQQRSASLVSYRLKISIYFKKSIIPSCS</sequence>